<feature type="domain" description="Transposase IS4-like" evidence="1">
    <location>
        <begin position="11"/>
        <end position="93"/>
    </location>
</feature>
<evidence type="ECO:0000259" key="1">
    <source>
        <dbReference type="Pfam" id="PF01609"/>
    </source>
</evidence>
<dbReference type="EMBL" id="BARW01041100">
    <property type="protein sequence ID" value="GAJ22460.1"/>
    <property type="molecule type" value="Genomic_DNA"/>
</dbReference>
<sequence length="106" mass="12432">KKMRHYLGFSIFSQNTQLFAGLEHVAKGQSKIPLINDFLFHLFDIGFEFDFVMMDREFYRAELIDEIKSMGGDSLIPAKMYKKIKKMVEEYLSGRGGRTRTYKFST</sequence>
<dbReference type="GO" id="GO:0003677">
    <property type="term" value="F:DNA binding"/>
    <property type="evidence" value="ECO:0007669"/>
    <property type="project" value="InterPro"/>
</dbReference>
<name>X1W1S4_9ZZZZ</name>
<reference evidence="2" key="1">
    <citation type="journal article" date="2014" name="Front. Microbiol.">
        <title>High frequency of phylogenetically diverse reductive dehalogenase-homologous genes in deep subseafloor sedimentary metagenomes.</title>
        <authorList>
            <person name="Kawai M."/>
            <person name="Futagami T."/>
            <person name="Toyoda A."/>
            <person name="Takaki Y."/>
            <person name="Nishi S."/>
            <person name="Hori S."/>
            <person name="Arai W."/>
            <person name="Tsubouchi T."/>
            <person name="Morono Y."/>
            <person name="Uchiyama I."/>
            <person name="Ito T."/>
            <person name="Fujiyama A."/>
            <person name="Inagaki F."/>
            <person name="Takami H."/>
        </authorList>
    </citation>
    <scope>NUCLEOTIDE SEQUENCE</scope>
    <source>
        <strain evidence="2">Expedition CK06-06</strain>
    </source>
</reference>
<dbReference type="Pfam" id="PF01609">
    <property type="entry name" value="DDE_Tnp_1"/>
    <property type="match status" value="1"/>
</dbReference>
<evidence type="ECO:0000313" key="2">
    <source>
        <dbReference type="EMBL" id="GAJ22460.1"/>
    </source>
</evidence>
<dbReference type="AlphaFoldDB" id="X1W1S4"/>
<protein>
    <recommendedName>
        <fullName evidence="1">Transposase IS4-like domain-containing protein</fullName>
    </recommendedName>
</protein>
<dbReference type="GO" id="GO:0004803">
    <property type="term" value="F:transposase activity"/>
    <property type="evidence" value="ECO:0007669"/>
    <property type="project" value="InterPro"/>
</dbReference>
<gene>
    <name evidence="2" type="ORF">S12H4_61739</name>
</gene>
<feature type="non-terminal residue" evidence="2">
    <location>
        <position position="1"/>
    </location>
</feature>
<comment type="caution">
    <text evidence="2">The sequence shown here is derived from an EMBL/GenBank/DDBJ whole genome shotgun (WGS) entry which is preliminary data.</text>
</comment>
<organism evidence="2">
    <name type="scientific">marine sediment metagenome</name>
    <dbReference type="NCBI Taxonomy" id="412755"/>
    <lineage>
        <taxon>unclassified sequences</taxon>
        <taxon>metagenomes</taxon>
        <taxon>ecological metagenomes</taxon>
    </lineage>
</organism>
<accession>X1W1S4</accession>
<dbReference type="GO" id="GO:0006313">
    <property type="term" value="P:DNA transposition"/>
    <property type="evidence" value="ECO:0007669"/>
    <property type="project" value="InterPro"/>
</dbReference>
<dbReference type="InterPro" id="IPR002559">
    <property type="entry name" value="Transposase_11"/>
</dbReference>
<proteinExistence type="predicted"/>
<feature type="non-terminal residue" evidence="2">
    <location>
        <position position="106"/>
    </location>
</feature>